<protein>
    <recommendedName>
        <fullName evidence="3 11">Histone-lysine N-methyltransferase, H3 lysine-79 specific</fullName>
        <ecNumber evidence="2 11">2.1.1.360</ecNumber>
    </recommendedName>
    <alternativeName>
        <fullName evidence="9 11">Histone H3-K79 methyltransferase</fullName>
    </alternativeName>
</protein>
<comment type="function">
    <text evidence="11">Histone methyltransferase that specifically trimethylates histone H3 to form H3K79me3. This methylation is required for telomere silencing and for the pachytene checkpoint during the meiotic cell cycle by allowing the recruitment of RAD9 to double strand breaks. Nucleosomes are preferred as substrate compared to free histone.</text>
</comment>
<feature type="domain" description="DOT1" evidence="12">
    <location>
        <begin position="1"/>
        <end position="205"/>
    </location>
</feature>
<dbReference type="EMBL" id="JAACJK010000222">
    <property type="protein sequence ID" value="KAF5314076.1"/>
    <property type="molecule type" value="Genomic_DNA"/>
</dbReference>
<comment type="catalytic activity">
    <reaction evidence="10 11">
        <text>L-lysyl(79)-[histone H3] + 3 S-adenosyl-L-methionine = N(6),N(6),N(6)-trimethyl-L-lysyl(79)-[histone H3] + 3 S-adenosyl-L-homocysteine + 3 H(+)</text>
        <dbReference type="Rhea" id="RHEA:60328"/>
        <dbReference type="Rhea" id="RHEA-COMP:15549"/>
        <dbReference type="Rhea" id="RHEA-COMP:15552"/>
        <dbReference type="ChEBI" id="CHEBI:15378"/>
        <dbReference type="ChEBI" id="CHEBI:29969"/>
        <dbReference type="ChEBI" id="CHEBI:57856"/>
        <dbReference type="ChEBI" id="CHEBI:59789"/>
        <dbReference type="ChEBI" id="CHEBI:61961"/>
        <dbReference type="EC" id="2.1.1.360"/>
    </reaction>
</comment>
<dbReference type="Gene3D" id="3.40.50.150">
    <property type="entry name" value="Vaccinia Virus protein VP39"/>
    <property type="match status" value="1"/>
</dbReference>
<keyword evidence="6 11" id="KW-0949">S-adenosyl-L-methionine</keyword>
<dbReference type="OrthoDB" id="443402at2759"/>
<keyword evidence="4 11" id="KW-0489">Methyltransferase</keyword>
<evidence type="ECO:0000256" key="9">
    <source>
        <dbReference type="ARBA" id="ARBA00029821"/>
    </source>
</evidence>
<evidence type="ECO:0000256" key="7">
    <source>
        <dbReference type="ARBA" id="ARBA00022853"/>
    </source>
</evidence>
<comment type="subcellular location">
    <subcellularLocation>
        <location evidence="1 11">Nucleus</location>
    </subcellularLocation>
</comment>
<evidence type="ECO:0000256" key="8">
    <source>
        <dbReference type="ARBA" id="ARBA00023242"/>
    </source>
</evidence>
<keyword evidence="14" id="KW-1185">Reference proteome</keyword>
<evidence type="ECO:0000313" key="13">
    <source>
        <dbReference type="EMBL" id="KAF5314076.1"/>
    </source>
</evidence>
<evidence type="ECO:0000256" key="3">
    <source>
        <dbReference type="ARBA" id="ARBA00020987"/>
    </source>
</evidence>
<organism evidence="13 14">
    <name type="scientific">Ephemerocybe angulata</name>
    <dbReference type="NCBI Taxonomy" id="980116"/>
    <lineage>
        <taxon>Eukaryota</taxon>
        <taxon>Fungi</taxon>
        <taxon>Dikarya</taxon>
        <taxon>Basidiomycota</taxon>
        <taxon>Agaricomycotina</taxon>
        <taxon>Agaricomycetes</taxon>
        <taxon>Agaricomycetidae</taxon>
        <taxon>Agaricales</taxon>
        <taxon>Agaricineae</taxon>
        <taxon>Psathyrellaceae</taxon>
        <taxon>Ephemerocybe</taxon>
    </lineage>
</organism>
<dbReference type="GO" id="GO:0000077">
    <property type="term" value="P:DNA damage checkpoint signaling"/>
    <property type="evidence" value="ECO:0007669"/>
    <property type="project" value="TreeGrafter"/>
</dbReference>
<dbReference type="PANTHER" id="PTHR21451">
    <property type="entry name" value="HISTONE H3 METHYLTRANSFERASE"/>
    <property type="match status" value="1"/>
</dbReference>
<dbReference type="Proteomes" id="UP000541558">
    <property type="component" value="Unassembled WGS sequence"/>
</dbReference>
<dbReference type="EC" id="2.1.1.360" evidence="2 11"/>
<evidence type="ECO:0000256" key="6">
    <source>
        <dbReference type="ARBA" id="ARBA00022691"/>
    </source>
</evidence>
<dbReference type="GO" id="GO:0005634">
    <property type="term" value="C:nucleus"/>
    <property type="evidence" value="ECO:0007669"/>
    <property type="project" value="UniProtKB-SubCell"/>
</dbReference>
<dbReference type="GO" id="GO:0140956">
    <property type="term" value="F:histone H3K79 trimethyltransferase activity"/>
    <property type="evidence" value="ECO:0007669"/>
    <property type="project" value="UniProtKB-EC"/>
</dbReference>
<dbReference type="Gene3D" id="1.10.260.170">
    <property type="match status" value="1"/>
</dbReference>
<keyword evidence="7 11" id="KW-0156">Chromatin regulator</keyword>
<dbReference type="PROSITE" id="PS51569">
    <property type="entry name" value="DOT1"/>
    <property type="match status" value="1"/>
</dbReference>
<reference evidence="13 14" key="1">
    <citation type="journal article" date="2020" name="ISME J.">
        <title>Uncovering the hidden diversity of litter-decomposition mechanisms in mushroom-forming fungi.</title>
        <authorList>
            <person name="Floudas D."/>
            <person name="Bentzer J."/>
            <person name="Ahren D."/>
            <person name="Johansson T."/>
            <person name="Persson P."/>
            <person name="Tunlid A."/>
        </authorList>
    </citation>
    <scope>NUCLEOTIDE SEQUENCE [LARGE SCALE GENOMIC DNA]</scope>
    <source>
        <strain evidence="13 14">CBS 175.51</strain>
    </source>
</reference>
<proteinExistence type="inferred from homology"/>
<dbReference type="SUPFAM" id="SSF53335">
    <property type="entry name" value="S-adenosyl-L-methionine-dependent methyltransferases"/>
    <property type="match status" value="1"/>
</dbReference>
<evidence type="ECO:0000256" key="10">
    <source>
        <dbReference type="ARBA" id="ARBA00047770"/>
    </source>
</evidence>
<comment type="activity regulation">
    <text evidence="11">Ubiquitination of histone H2B to form H2BK123ub1 is required for efficient DOT1 methyltransferase activity on histone H3.</text>
</comment>
<comment type="miscellaneous">
    <text evidence="11">In contrast to other lysine histone methyltransferases, it does not contain a SET domain, suggesting the existence of another mechanism for methylation of lysine residues of histones.</text>
</comment>
<dbReference type="GO" id="GO:0006281">
    <property type="term" value="P:DNA repair"/>
    <property type="evidence" value="ECO:0007669"/>
    <property type="project" value="TreeGrafter"/>
</dbReference>
<keyword evidence="8 11" id="KW-0539">Nucleus</keyword>
<evidence type="ECO:0000256" key="11">
    <source>
        <dbReference type="RuleBase" id="RU271113"/>
    </source>
</evidence>
<dbReference type="AlphaFoldDB" id="A0A8H5AZV0"/>
<evidence type="ECO:0000313" key="14">
    <source>
        <dbReference type="Proteomes" id="UP000541558"/>
    </source>
</evidence>
<dbReference type="InterPro" id="IPR030445">
    <property type="entry name" value="H3-K79_meTrfase"/>
</dbReference>
<name>A0A8H5AZV0_9AGAR</name>
<evidence type="ECO:0000259" key="12">
    <source>
        <dbReference type="PROSITE" id="PS51569"/>
    </source>
</evidence>
<dbReference type="PANTHER" id="PTHR21451:SF0">
    <property type="entry name" value="HISTONE-LYSINE N-METHYLTRANSFERASE, H3 LYSINE-79 SPECIFIC"/>
    <property type="match status" value="1"/>
</dbReference>
<dbReference type="InterPro" id="IPR029063">
    <property type="entry name" value="SAM-dependent_MTases_sf"/>
</dbReference>
<dbReference type="InterPro" id="IPR025789">
    <property type="entry name" value="DOT1_dom"/>
</dbReference>
<sequence length="220" mass="24664">MCIVLQQIVEENYQRTVGPNVPKLRGYKAFSSTGYGDLMPSLVNEIASLQTGCRSFGVELMPAPASVAVNVVEQMKIRARMWGLRIGDMELEEGDMLKSRRLDELMAKADVVLVDNKVFTVKLNESLRPKFLDLKEGAIVISLAPFVSLLNARMTERNLDDISTIFDVTEREYHSGSVSWGNGRGSYYIHKVDRTGYAEIRAKYESAHPRRVSRSRGGDS</sequence>
<comment type="caution">
    <text evidence="13">The sequence shown here is derived from an EMBL/GenBank/DDBJ whole genome shotgun (WGS) entry which is preliminary data.</text>
</comment>
<evidence type="ECO:0000256" key="4">
    <source>
        <dbReference type="ARBA" id="ARBA00022603"/>
    </source>
</evidence>
<gene>
    <name evidence="13" type="ORF">D9611_006918</name>
</gene>
<comment type="similarity">
    <text evidence="11">Belongs to the class I-like SAM-binding methyltransferase superfamily. DOT1 family.</text>
</comment>
<dbReference type="Pfam" id="PF08123">
    <property type="entry name" value="DOT1"/>
    <property type="match status" value="1"/>
</dbReference>
<keyword evidence="5 11" id="KW-0808">Transferase</keyword>
<evidence type="ECO:0000256" key="5">
    <source>
        <dbReference type="ARBA" id="ARBA00022679"/>
    </source>
</evidence>
<evidence type="ECO:0000256" key="2">
    <source>
        <dbReference type="ARBA" id="ARBA00012190"/>
    </source>
</evidence>
<accession>A0A8H5AZV0</accession>
<evidence type="ECO:0000256" key="1">
    <source>
        <dbReference type="ARBA" id="ARBA00004123"/>
    </source>
</evidence>
<dbReference type="GO" id="GO:0032259">
    <property type="term" value="P:methylation"/>
    <property type="evidence" value="ECO:0007669"/>
    <property type="project" value="UniProtKB-KW"/>
</dbReference>